<accession>A0ABR0K926</accession>
<dbReference type="EMBL" id="JAVRRG010000073">
    <property type="protein sequence ID" value="KAK5089653.1"/>
    <property type="molecule type" value="Genomic_DNA"/>
</dbReference>
<organism evidence="2 3">
    <name type="scientific">Lithohypha guttulata</name>
    <dbReference type="NCBI Taxonomy" id="1690604"/>
    <lineage>
        <taxon>Eukaryota</taxon>
        <taxon>Fungi</taxon>
        <taxon>Dikarya</taxon>
        <taxon>Ascomycota</taxon>
        <taxon>Pezizomycotina</taxon>
        <taxon>Eurotiomycetes</taxon>
        <taxon>Chaetothyriomycetidae</taxon>
        <taxon>Chaetothyriales</taxon>
        <taxon>Trichomeriaceae</taxon>
        <taxon>Lithohypha</taxon>
    </lineage>
</organism>
<dbReference type="PANTHER" id="PTHR35391:SF5">
    <property type="entry name" value="DUF6590 DOMAIN-CONTAINING PROTEIN"/>
    <property type="match status" value="1"/>
</dbReference>
<dbReference type="PANTHER" id="PTHR35391">
    <property type="entry name" value="C2H2-TYPE DOMAIN-CONTAINING PROTEIN-RELATED"/>
    <property type="match status" value="1"/>
</dbReference>
<sequence>MEDDDVISRSAIDNDAVDGGEDGKAPRSSALHKSERECYMCLETVVIWRKRDWQLHVLDDLEPYQCIESYCPHPNTTYGRLSDLRDHYARVHPSAPIMTSSSWTCIFCTDGLAGKERDKFRHVARHMEEMAFSIVPRQYEQWDFYADAGSREGYLNGSQVWDIAHARG</sequence>
<evidence type="ECO:0000313" key="3">
    <source>
        <dbReference type="Proteomes" id="UP001345013"/>
    </source>
</evidence>
<gene>
    <name evidence="2" type="ORF">LTR24_006021</name>
</gene>
<proteinExistence type="predicted"/>
<evidence type="ECO:0008006" key="4">
    <source>
        <dbReference type="Google" id="ProtNLM"/>
    </source>
</evidence>
<name>A0ABR0K926_9EURO</name>
<reference evidence="2 3" key="1">
    <citation type="submission" date="2023-08" db="EMBL/GenBank/DDBJ databases">
        <title>Black Yeasts Isolated from many extreme environments.</title>
        <authorList>
            <person name="Coleine C."/>
            <person name="Stajich J.E."/>
            <person name="Selbmann L."/>
        </authorList>
    </citation>
    <scope>NUCLEOTIDE SEQUENCE [LARGE SCALE GENOMIC DNA]</scope>
    <source>
        <strain evidence="2 3">CCFEE 5885</strain>
    </source>
</reference>
<evidence type="ECO:0000256" key="1">
    <source>
        <dbReference type="SAM" id="MobiDB-lite"/>
    </source>
</evidence>
<feature type="region of interest" description="Disordered" evidence="1">
    <location>
        <begin position="1"/>
        <end position="29"/>
    </location>
</feature>
<protein>
    <recommendedName>
        <fullName evidence="4">C2H2-type domain-containing protein</fullName>
    </recommendedName>
</protein>
<comment type="caution">
    <text evidence="2">The sequence shown here is derived from an EMBL/GenBank/DDBJ whole genome shotgun (WGS) entry which is preliminary data.</text>
</comment>
<evidence type="ECO:0000313" key="2">
    <source>
        <dbReference type="EMBL" id="KAK5089653.1"/>
    </source>
</evidence>
<dbReference type="Proteomes" id="UP001345013">
    <property type="component" value="Unassembled WGS sequence"/>
</dbReference>
<keyword evidence="3" id="KW-1185">Reference proteome</keyword>